<dbReference type="InterPro" id="IPR016084">
    <property type="entry name" value="Haem_Oase-like_multi-hlx"/>
</dbReference>
<dbReference type="InterPro" id="IPR004305">
    <property type="entry name" value="Thiaminase-2/PQQC"/>
</dbReference>
<feature type="domain" description="Thiaminase-2/PQQC" evidence="2">
    <location>
        <begin position="17"/>
        <end position="172"/>
    </location>
</feature>
<dbReference type="Pfam" id="PF03070">
    <property type="entry name" value="TENA_THI-4"/>
    <property type="match status" value="1"/>
</dbReference>
<gene>
    <name evidence="3" type="ORF">AVDCRST_MAG65-995</name>
</gene>
<evidence type="ECO:0000259" key="2">
    <source>
        <dbReference type="Pfam" id="PF03070"/>
    </source>
</evidence>
<dbReference type="EMBL" id="CADCVL010000163">
    <property type="protein sequence ID" value="CAA9474214.1"/>
    <property type="molecule type" value="Genomic_DNA"/>
</dbReference>
<dbReference type="InterPro" id="IPR050967">
    <property type="entry name" value="Thiamine_Salvage_TenA"/>
</dbReference>
<dbReference type="AlphaFoldDB" id="A0A6J4RI93"/>
<comment type="pathway">
    <text evidence="1">Cofactor biosynthesis; thiamine diphosphate biosynthesis.</text>
</comment>
<dbReference type="GO" id="GO:0005829">
    <property type="term" value="C:cytosol"/>
    <property type="evidence" value="ECO:0007669"/>
    <property type="project" value="TreeGrafter"/>
</dbReference>
<name>A0A6J4RI93_9ACTN</name>
<dbReference type="SUPFAM" id="SSF48613">
    <property type="entry name" value="Heme oxygenase-like"/>
    <property type="match status" value="1"/>
</dbReference>
<dbReference type="CDD" id="cd19357">
    <property type="entry name" value="TenA_E_At3g16990-like"/>
    <property type="match status" value="1"/>
</dbReference>
<dbReference type="PANTHER" id="PTHR43198:SF5">
    <property type="entry name" value="BIFUNCTIONAL TENA-E PROTEIN"/>
    <property type="match status" value="1"/>
</dbReference>
<accession>A0A6J4RI93</accession>
<protein>
    <recommendedName>
        <fullName evidence="2">Thiaminase-2/PQQC domain-containing protein</fullName>
    </recommendedName>
</protein>
<sequence>MLTATILSDAEAVLAEIGEEPFLTAMAANELPDEALARWIREDTHFLRTLRRMIASLIVDAPDEHAVDVISGAYPALQFELDRFAREAERLGEDLEVPPAPVTARFDELLLAAARAGFAEGIGVYWAVEVAYLEAWSAVRRRVGLQEPYAVWIENWTGDAFRDFVDALGVIVDQQGSPDVVRRRAAEVFELERELWRWCFAGDADGQDVSPSG</sequence>
<organism evidence="3">
    <name type="scientific">uncultured Solirubrobacteraceae bacterium</name>
    <dbReference type="NCBI Taxonomy" id="1162706"/>
    <lineage>
        <taxon>Bacteria</taxon>
        <taxon>Bacillati</taxon>
        <taxon>Actinomycetota</taxon>
        <taxon>Thermoleophilia</taxon>
        <taxon>Solirubrobacterales</taxon>
        <taxon>Solirubrobacteraceae</taxon>
        <taxon>environmental samples</taxon>
    </lineage>
</organism>
<proteinExistence type="predicted"/>
<evidence type="ECO:0000313" key="3">
    <source>
        <dbReference type="EMBL" id="CAA9474214.1"/>
    </source>
</evidence>
<dbReference type="Gene3D" id="1.20.910.10">
    <property type="entry name" value="Heme oxygenase-like"/>
    <property type="match status" value="1"/>
</dbReference>
<reference evidence="3" key="1">
    <citation type="submission" date="2020-02" db="EMBL/GenBank/DDBJ databases">
        <authorList>
            <person name="Meier V. D."/>
        </authorList>
    </citation>
    <scope>NUCLEOTIDE SEQUENCE</scope>
    <source>
        <strain evidence="3">AVDCRST_MAG65</strain>
    </source>
</reference>
<evidence type="ECO:0000256" key="1">
    <source>
        <dbReference type="ARBA" id="ARBA00004948"/>
    </source>
</evidence>
<dbReference type="PANTHER" id="PTHR43198">
    <property type="entry name" value="BIFUNCTIONAL TH2 PROTEIN"/>
    <property type="match status" value="1"/>
</dbReference>